<reference evidence="2 3" key="1">
    <citation type="submission" date="2016-10" db="EMBL/GenBank/DDBJ databases">
        <authorList>
            <person name="de Groot N.N."/>
        </authorList>
    </citation>
    <scope>NUCLEOTIDE SEQUENCE [LARGE SCALE GENOMIC DNA]</scope>
    <source>
        <strain evidence="2 3">R5</strain>
    </source>
</reference>
<keyword evidence="1" id="KW-0812">Transmembrane</keyword>
<dbReference type="Proteomes" id="UP000199245">
    <property type="component" value="Unassembled WGS sequence"/>
</dbReference>
<organism evidence="2 3">
    <name type="scientific">Bradyrhizobium brasilense</name>
    <dbReference type="NCBI Taxonomy" id="1419277"/>
    <lineage>
        <taxon>Bacteria</taxon>
        <taxon>Pseudomonadati</taxon>
        <taxon>Pseudomonadota</taxon>
        <taxon>Alphaproteobacteria</taxon>
        <taxon>Hyphomicrobiales</taxon>
        <taxon>Nitrobacteraceae</taxon>
        <taxon>Bradyrhizobium</taxon>
    </lineage>
</organism>
<dbReference type="AlphaFoldDB" id="A0A1G7QNU9"/>
<protein>
    <submittedName>
        <fullName evidence="2">Uncharacterized protein</fullName>
    </submittedName>
</protein>
<name>A0A1G7QNU9_9BRAD</name>
<evidence type="ECO:0000256" key="1">
    <source>
        <dbReference type="SAM" id="Phobius"/>
    </source>
</evidence>
<evidence type="ECO:0000313" key="3">
    <source>
        <dbReference type="Proteomes" id="UP000199245"/>
    </source>
</evidence>
<accession>A0A1G7QNU9</accession>
<proteinExistence type="predicted"/>
<feature type="transmembrane region" description="Helical" evidence="1">
    <location>
        <begin position="12"/>
        <end position="37"/>
    </location>
</feature>
<keyword evidence="1" id="KW-1133">Transmembrane helix</keyword>
<keyword evidence="1" id="KW-0472">Membrane</keyword>
<evidence type="ECO:0000313" key="2">
    <source>
        <dbReference type="EMBL" id="SDG00168.1"/>
    </source>
</evidence>
<gene>
    <name evidence="2" type="ORF">SAMN05216337_11016</name>
</gene>
<dbReference type="EMBL" id="FMZW01000101">
    <property type="protein sequence ID" value="SDG00168.1"/>
    <property type="molecule type" value="Genomic_DNA"/>
</dbReference>
<sequence length="57" mass="6326">MPELPRFESHSVPARICLGIAAFSTAMLVFITLWAIIPEKYEFASPGLDFSNGLALW</sequence>